<reference evidence="2" key="2">
    <citation type="journal article" date="2021" name="World Allergy Organ. J.">
        <title>Chromosome-level assembly of Dermatophagoides farinae genome and transcriptome reveals two novel allergens Der f 37 and Der f 39.</title>
        <authorList>
            <person name="Chen J."/>
            <person name="Cai Z."/>
            <person name="Fan D."/>
            <person name="Hu J."/>
            <person name="Hou Y."/>
            <person name="He Y."/>
            <person name="Zhang Z."/>
            <person name="Zhao Z."/>
            <person name="Gao P."/>
            <person name="Hu W."/>
            <person name="Sun J."/>
            <person name="Li J."/>
            <person name="Ji K."/>
        </authorList>
    </citation>
    <scope>NUCLEOTIDE SEQUENCE</scope>
    <source>
        <strain evidence="2">JKM2019</strain>
    </source>
</reference>
<evidence type="ECO:0000256" key="1">
    <source>
        <dbReference type="SAM" id="SignalP"/>
    </source>
</evidence>
<protein>
    <submittedName>
        <fullName evidence="2">Uncharacterized protein</fullName>
    </submittedName>
</protein>
<dbReference type="Proteomes" id="UP000828236">
    <property type="component" value="Unassembled WGS sequence"/>
</dbReference>
<organism evidence="2">
    <name type="scientific">Dermatophagoides farinae</name>
    <name type="common">American house dust mite</name>
    <dbReference type="NCBI Taxonomy" id="6954"/>
    <lineage>
        <taxon>Eukaryota</taxon>
        <taxon>Metazoa</taxon>
        <taxon>Ecdysozoa</taxon>
        <taxon>Arthropoda</taxon>
        <taxon>Chelicerata</taxon>
        <taxon>Arachnida</taxon>
        <taxon>Acari</taxon>
        <taxon>Acariformes</taxon>
        <taxon>Sarcoptiformes</taxon>
        <taxon>Astigmata</taxon>
        <taxon>Psoroptidia</taxon>
        <taxon>Analgoidea</taxon>
        <taxon>Pyroglyphidae</taxon>
        <taxon>Dermatophagoidinae</taxon>
        <taxon>Dermatophagoides</taxon>
    </lineage>
</organism>
<feature type="signal peptide" evidence="1">
    <location>
        <begin position="1"/>
        <end position="15"/>
    </location>
</feature>
<comment type="caution">
    <text evidence="2">The sequence shown here is derived from an EMBL/GenBank/DDBJ whole genome shotgun (WGS) entry which is preliminary data.</text>
</comment>
<dbReference type="AlphaFoldDB" id="A0A9D4P5K3"/>
<name>A0A9D4P5K3_DERFA</name>
<accession>A0A9D4P5K3</accession>
<dbReference type="EMBL" id="SDOV01000001">
    <property type="protein sequence ID" value="KAH7645206.1"/>
    <property type="molecule type" value="Genomic_DNA"/>
</dbReference>
<gene>
    <name evidence="2" type="ORF">HUG17_0744</name>
</gene>
<evidence type="ECO:0000313" key="2">
    <source>
        <dbReference type="EMBL" id="KAH7645206.1"/>
    </source>
</evidence>
<proteinExistence type="predicted"/>
<feature type="chain" id="PRO_5038899226" evidence="1">
    <location>
        <begin position="16"/>
        <end position="241"/>
    </location>
</feature>
<reference evidence="2" key="1">
    <citation type="submission" date="2020-06" db="EMBL/GenBank/DDBJ databases">
        <authorList>
            <person name="Ji K."/>
            <person name="Li J."/>
        </authorList>
    </citation>
    <scope>NUCLEOTIDE SEQUENCE</scope>
    <source>
        <strain evidence="2">JKM2019</strain>
        <tissue evidence="2">Whole body</tissue>
    </source>
</reference>
<keyword evidence="1" id="KW-0732">Signal</keyword>
<sequence>MLKLILIFLIGIAYATQTRIKIGSKSWAYQIDLNHGQQIRNEFSNEDGVTSGFYLFRNEQNQTKKLQYTIDPNRNQPDVEFDVINIANNDEMMADHNQSGCVRPNANLTFDSIDSNEDFKGHVTLKVGNATYSINFATGDKSNSREEILTPTGLLYGRYNFMPKNSQNKIVINYKFNSTSVDPTFEVSLFKSSELETISRDYHPRERDYYHHNNINYNPNRVSSIICTYKMSYFTINKNDH</sequence>